<dbReference type="OrthoDB" id="9787920at2"/>
<dbReference type="InterPro" id="IPR000182">
    <property type="entry name" value="GNAT_dom"/>
</dbReference>
<gene>
    <name evidence="4" type="ORF">SAMEA4412692_01585</name>
</gene>
<dbReference type="Pfam" id="PF00583">
    <property type="entry name" value="Acetyltransf_1"/>
    <property type="match status" value="1"/>
</dbReference>
<evidence type="ECO:0000256" key="1">
    <source>
        <dbReference type="ARBA" id="ARBA00022679"/>
    </source>
</evidence>
<evidence type="ECO:0000313" key="5">
    <source>
        <dbReference type="Proteomes" id="UP000215185"/>
    </source>
</evidence>
<proteinExistence type="predicted"/>
<dbReference type="CDD" id="cd04301">
    <property type="entry name" value="NAT_SF"/>
    <property type="match status" value="1"/>
</dbReference>
<dbReference type="InterPro" id="IPR045039">
    <property type="entry name" value="NSI-like"/>
</dbReference>
<evidence type="ECO:0000256" key="2">
    <source>
        <dbReference type="ARBA" id="ARBA00023315"/>
    </source>
</evidence>
<sequence>MEVVSSFVERIFESQYQQAFGPVPSLASQTDELTLTRESEGELIVVLQAKITLQNAHVTALVVDEGHHGQGLGADLMAELEELARARQLTSITLSTKSYQAEGFYRKLGYQIYGQLQDVPQKGMTKYHFVKYL</sequence>
<dbReference type="Proteomes" id="UP000215185">
    <property type="component" value="Chromosome 1"/>
</dbReference>
<dbReference type="RefSeq" id="WP_018373295.1">
    <property type="nucleotide sequence ID" value="NZ_LT906439.1"/>
</dbReference>
<evidence type="ECO:0000259" key="3">
    <source>
        <dbReference type="PROSITE" id="PS51186"/>
    </source>
</evidence>
<keyword evidence="5" id="KW-1185">Reference proteome</keyword>
<dbReference type="Gene3D" id="3.40.630.30">
    <property type="match status" value="1"/>
</dbReference>
<dbReference type="KEGG" id="smen:SAMEA4412692_1585"/>
<accession>A0A239SW26</accession>
<dbReference type="AlphaFoldDB" id="A0A239SW26"/>
<dbReference type="PANTHER" id="PTHR43626">
    <property type="entry name" value="ACYL-COA N-ACYLTRANSFERASE"/>
    <property type="match status" value="1"/>
</dbReference>
<reference evidence="4 5" key="1">
    <citation type="submission" date="2017-06" db="EMBL/GenBank/DDBJ databases">
        <authorList>
            <consortium name="Pathogen Informatics"/>
        </authorList>
    </citation>
    <scope>NUCLEOTIDE SEQUENCE [LARGE SCALE GENOMIC DNA]</scope>
    <source>
        <strain evidence="4 5">NCTC13788</strain>
    </source>
</reference>
<organism evidence="4 5">
    <name type="scientific">Streptococcus merionis</name>
    <dbReference type="NCBI Taxonomy" id="400065"/>
    <lineage>
        <taxon>Bacteria</taxon>
        <taxon>Bacillati</taxon>
        <taxon>Bacillota</taxon>
        <taxon>Bacilli</taxon>
        <taxon>Lactobacillales</taxon>
        <taxon>Streptococcaceae</taxon>
        <taxon>Streptococcus</taxon>
    </lineage>
</organism>
<dbReference type="PANTHER" id="PTHR43626:SF4">
    <property type="entry name" value="GCN5-RELATED N-ACETYLTRANSFERASE 2, CHLOROPLASTIC"/>
    <property type="match status" value="1"/>
</dbReference>
<keyword evidence="1 4" id="KW-0808">Transferase</keyword>
<dbReference type="EMBL" id="LT906439">
    <property type="protein sequence ID" value="SNU89681.1"/>
    <property type="molecule type" value="Genomic_DNA"/>
</dbReference>
<dbReference type="eggNOG" id="COG0456">
    <property type="taxonomic scope" value="Bacteria"/>
</dbReference>
<dbReference type="GO" id="GO:0008080">
    <property type="term" value="F:N-acetyltransferase activity"/>
    <property type="evidence" value="ECO:0007669"/>
    <property type="project" value="InterPro"/>
</dbReference>
<dbReference type="STRING" id="1123308.GCA_000380085_00733"/>
<evidence type="ECO:0000313" key="4">
    <source>
        <dbReference type="EMBL" id="SNU89681.1"/>
    </source>
</evidence>
<dbReference type="SUPFAM" id="SSF55729">
    <property type="entry name" value="Acyl-CoA N-acyltransferases (Nat)"/>
    <property type="match status" value="1"/>
</dbReference>
<dbReference type="InterPro" id="IPR016181">
    <property type="entry name" value="Acyl_CoA_acyltransferase"/>
</dbReference>
<feature type="domain" description="N-acetyltransferase" evidence="3">
    <location>
        <begin position="1"/>
        <end position="133"/>
    </location>
</feature>
<dbReference type="GO" id="GO:0005737">
    <property type="term" value="C:cytoplasm"/>
    <property type="evidence" value="ECO:0007669"/>
    <property type="project" value="TreeGrafter"/>
</dbReference>
<protein>
    <submittedName>
        <fullName evidence="4">Histone acetyltransferase HPA2</fullName>
    </submittedName>
</protein>
<name>A0A239SW26_9STRE</name>
<dbReference type="PROSITE" id="PS51186">
    <property type="entry name" value="GNAT"/>
    <property type="match status" value="1"/>
</dbReference>
<keyword evidence="2" id="KW-0012">Acyltransferase</keyword>